<organism evidence="3 4">
    <name type="scientific">Polymorphobacter multimanifer</name>
    <dbReference type="NCBI Taxonomy" id="1070431"/>
    <lineage>
        <taxon>Bacteria</taxon>
        <taxon>Pseudomonadati</taxon>
        <taxon>Pseudomonadota</taxon>
        <taxon>Alphaproteobacteria</taxon>
        <taxon>Sphingomonadales</taxon>
        <taxon>Sphingosinicellaceae</taxon>
        <taxon>Polymorphobacter</taxon>
    </lineage>
</organism>
<evidence type="ECO:0000313" key="4">
    <source>
        <dbReference type="Proteomes" id="UP000538147"/>
    </source>
</evidence>
<dbReference type="EMBL" id="JACIIV010000007">
    <property type="protein sequence ID" value="MBB6226954.1"/>
    <property type="molecule type" value="Genomic_DNA"/>
</dbReference>
<proteinExistence type="predicted"/>
<keyword evidence="4" id="KW-1185">Reference proteome</keyword>
<evidence type="ECO:0000259" key="2">
    <source>
        <dbReference type="Pfam" id="PF07589"/>
    </source>
</evidence>
<dbReference type="Proteomes" id="UP000538147">
    <property type="component" value="Unassembled WGS sequence"/>
</dbReference>
<dbReference type="RefSeq" id="WP_184196632.1">
    <property type="nucleotide sequence ID" value="NZ_BMOX01000047.1"/>
</dbReference>
<sequence>MRINFAGGALALLLLSAAVPASSATLTFDAVGTLNNYVEDGFTVNAVSGVVTYNSYGNPGGSLYAQSAGAFDITGGYFTLDSFDGGSGSATRQTQNFTVTGYLGNAQAYVSNFTRVGTAGFRTFYNPGSAIVVDRLVFGISNTGFSVNVDNININSAAAPVVPGVPEPASWAMMLLGFGATGFAMRRRGRDLRTAVRA</sequence>
<feature type="domain" description="Ice-binding protein C-terminal" evidence="2">
    <location>
        <begin position="165"/>
        <end position="188"/>
    </location>
</feature>
<evidence type="ECO:0000313" key="3">
    <source>
        <dbReference type="EMBL" id="MBB6226954.1"/>
    </source>
</evidence>
<gene>
    <name evidence="3" type="ORF">FHS79_001116</name>
</gene>
<dbReference type="InterPro" id="IPR013424">
    <property type="entry name" value="Ice-binding_C"/>
</dbReference>
<dbReference type="Pfam" id="PF07589">
    <property type="entry name" value="PEP-CTERM"/>
    <property type="match status" value="1"/>
</dbReference>
<protein>
    <recommendedName>
        <fullName evidence="2">Ice-binding protein C-terminal domain-containing protein</fullName>
    </recommendedName>
</protein>
<dbReference type="NCBIfam" id="NF035944">
    <property type="entry name" value="PEPxxWA-CTERM"/>
    <property type="match status" value="1"/>
</dbReference>
<feature type="chain" id="PRO_5033033922" description="Ice-binding protein C-terminal domain-containing protein" evidence="1">
    <location>
        <begin position="24"/>
        <end position="198"/>
    </location>
</feature>
<dbReference type="NCBIfam" id="TIGR02595">
    <property type="entry name" value="PEP_CTERM"/>
    <property type="match status" value="1"/>
</dbReference>
<evidence type="ECO:0000256" key="1">
    <source>
        <dbReference type="SAM" id="SignalP"/>
    </source>
</evidence>
<dbReference type="AlphaFoldDB" id="A0A841L2X1"/>
<feature type="signal peptide" evidence="1">
    <location>
        <begin position="1"/>
        <end position="23"/>
    </location>
</feature>
<reference evidence="3 4" key="1">
    <citation type="submission" date="2020-08" db="EMBL/GenBank/DDBJ databases">
        <title>Genomic Encyclopedia of Type Strains, Phase IV (KMG-IV): sequencing the most valuable type-strain genomes for metagenomic binning, comparative biology and taxonomic classification.</title>
        <authorList>
            <person name="Goeker M."/>
        </authorList>
    </citation>
    <scope>NUCLEOTIDE SEQUENCE [LARGE SCALE GENOMIC DNA]</scope>
    <source>
        <strain evidence="3 4">DSM 102189</strain>
    </source>
</reference>
<accession>A0A841L2X1</accession>
<keyword evidence="1" id="KW-0732">Signal</keyword>
<comment type="caution">
    <text evidence="3">The sequence shown here is derived from an EMBL/GenBank/DDBJ whole genome shotgun (WGS) entry which is preliminary data.</text>
</comment>
<name>A0A841L2X1_9SPHN</name>